<gene>
    <name evidence="3" type="ORF">AMECASPLE_012737</name>
</gene>
<sequence length="1094" mass="122921">MSTLHRVPGLTLRDRVRSPVIRGKLGAELLLIHKESDEVEWVSGQNAFKLAPVTRFYKCAILGGDLEPARWTLLFWKEDNTLFSRLNCSCVTSLHGVCFLPRVWMCGRPGMESYEEFFLRSLAILQEGKLKKKTREPPCSLKARSDIRFHGRSILSPLLNAEQHSEMFGYRQRAIQLEQNREYLQRNKPLARSQDIVDQAQVYKVPCEKNIHQLVCKSATLSGYTLVTDSPGLPKLAGFRSEVVEPPSTPSSEIPIINGYKEEEALKVENQERSEEEEEEDEDISLDSLLKRSREYVQREQSQQRSAEMDDPISKTSPAEIISLRHQQRCSPIRDASVEFGFSLHHSLVGPSPIQHQSIFDLSPQKPVPLSPIKPEQYACLPSLESSISPHPCRRKPRPVSTGNIHVSFPIGPADLIPRSPGRLEGEAGRVDWSEALSAGSLCSWGLEGGGWQPSSHCGTSPVQENKNPVSASVPMTHHDQLSLGFRRRCHTLDSQLNTFQSRAEHVDRSQERVPRFMAGVTWLAPSRRTPAALSSQSYKVESSSPCLLRPGGSPDDHQGSNNSKKTPAVLKNTPDLQFQSEETQWRAQALEDMQRRLEEEHALQMSMLLAEQEKEQQRLHLTLEETERRLKEHECERPTSGGTFDWSYRSVSGSCPIMSPSCPGLSPIHTPSERTSGHAIGFPSQVPSSVTTHSAQPAVYLRCSSRAASSSRARLSLVLTAEHQKAFCQIGAMIRGFLIRRLLKTEKVKHLRQTVVDTQEFTRSFETEAAQKRGTYTAQDLSLQERVRAQLRAALYDVHEIFFEIPLRDRLALLQQDRELRAERKLRDLEKAKCPKDRVSLSAATQRSLDRKKKTRESPAPVRKVQHKPKSPTTNRVLKPSQGQTSSCLGQLNRQGSWYRKTPEERVRRLDTVKKQHSLGLGHRGSRLSRDTQTSFSPDSSSCSSGGEPKVPVLQPGPGPPEFKPGLGLPEFQFGRPPDRLPLRGSSRLHRRPSRLLPSSTLCDRTPERGSSTLLCPCWLSRRPPNRSWPPDSQLLRHRPPDRLLRGSSTSSRRPPRLLLSCRQPPDKPLRGSSGPRRNEGASRLPAPSSPAS</sequence>
<feature type="coiled-coil region" evidence="1">
    <location>
        <begin position="581"/>
        <end position="637"/>
    </location>
</feature>
<keyword evidence="1" id="KW-0175">Coiled coil</keyword>
<feature type="region of interest" description="Disordered" evidence="2">
    <location>
        <begin position="535"/>
        <end position="575"/>
    </location>
</feature>
<evidence type="ECO:0000313" key="3">
    <source>
        <dbReference type="EMBL" id="MEQ2314502.1"/>
    </source>
</evidence>
<evidence type="ECO:0000256" key="2">
    <source>
        <dbReference type="SAM" id="MobiDB-lite"/>
    </source>
</evidence>
<feature type="compositionally biased region" description="Basic and acidic residues" evidence="2">
    <location>
        <begin position="902"/>
        <end position="915"/>
    </location>
</feature>
<dbReference type="PROSITE" id="PS50096">
    <property type="entry name" value="IQ"/>
    <property type="match status" value="1"/>
</dbReference>
<reference evidence="3 4" key="1">
    <citation type="submission" date="2021-06" db="EMBL/GenBank/DDBJ databases">
        <authorList>
            <person name="Palmer J.M."/>
        </authorList>
    </citation>
    <scope>NUCLEOTIDE SEQUENCE [LARGE SCALE GENOMIC DNA]</scope>
    <source>
        <strain evidence="3 4">AS_MEX2019</strain>
        <tissue evidence="3">Muscle</tissue>
    </source>
</reference>
<feature type="compositionally biased region" description="Low complexity" evidence="2">
    <location>
        <begin position="1083"/>
        <end position="1094"/>
    </location>
</feature>
<feature type="compositionally biased region" description="Low complexity" evidence="2">
    <location>
        <begin position="1047"/>
        <end position="1062"/>
    </location>
</feature>
<keyword evidence="4" id="KW-1185">Reference proteome</keyword>
<feature type="region of interest" description="Disordered" evidence="2">
    <location>
        <begin position="1028"/>
        <end position="1094"/>
    </location>
</feature>
<dbReference type="PANTHER" id="PTHR13594:SF3">
    <property type="entry name" value="CENTRIOLAR COILED-COIL PROTEIN OF 110 KDA-LIKE ISOFORM X3"/>
    <property type="match status" value="1"/>
</dbReference>
<dbReference type="EMBL" id="JAHRIP010085450">
    <property type="protein sequence ID" value="MEQ2314502.1"/>
    <property type="molecule type" value="Genomic_DNA"/>
</dbReference>
<dbReference type="InterPro" id="IPR033207">
    <property type="entry name" value="CCP110"/>
</dbReference>
<dbReference type="PANTHER" id="PTHR13594">
    <property type="entry name" value="CENTRIOLAR COILED-COIL PROTEIN OF 110 KDA"/>
    <property type="match status" value="1"/>
</dbReference>
<evidence type="ECO:0000313" key="4">
    <source>
        <dbReference type="Proteomes" id="UP001469553"/>
    </source>
</evidence>
<proteinExistence type="predicted"/>
<dbReference type="Pfam" id="PF16025">
    <property type="entry name" value="CaM_bind"/>
    <property type="match status" value="1"/>
</dbReference>
<accession>A0ABV1A7H3</accession>
<dbReference type="Proteomes" id="UP001469553">
    <property type="component" value="Unassembled WGS sequence"/>
</dbReference>
<evidence type="ECO:0000256" key="1">
    <source>
        <dbReference type="SAM" id="Coils"/>
    </source>
</evidence>
<organism evidence="3 4">
    <name type="scientific">Ameca splendens</name>
    <dbReference type="NCBI Taxonomy" id="208324"/>
    <lineage>
        <taxon>Eukaryota</taxon>
        <taxon>Metazoa</taxon>
        <taxon>Chordata</taxon>
        <taxon>Craniata</taxon>
        <taxon>Vertebrata</taxon>
        <taxon>Euteleostomi</taxon>
        <taxon>Actinopterygii</taxon>
        <taxon>Neopterygii</taxon>
        <taxon>Teleostei</taxon>
        <taxon>Neoteleostei</taxon>
        <taxon>Acanthomorphata</taxon>
        <taxon>Ovalentaria</taxon>
        <taxon>Atherinomorphae</taxon>
        <taxon>Cyprinodontiformes</taxon>
        <taxon>Goodeidae</taxon>
        <taxon>Ameca</taxon>
    </lineage>
</organism>
<feature type="region of interest" description="Disordered" evidence="2">
    <location>
        <begin position="295"/>
        <end position="314"/>
    </location>
</feature>
<feature type="compositionally biased region" description="Acidic residues" evidence="2">
    <location>
        <begin position="274"/>
        <end position="285"/>
    </location>
</feature>
<feature type="compositionally biased region" description="Polar residues" evidence="2">
    <location>
        <begin position="535"/>
        <end position="546"/>
    </location>
</feature>
<protein>
    <recommendedName>
        <fullName evidence="5">Centriolar coiled-coil protein of 110 kDa</fullName>
    </recommendedName>
</protein>
<feature type="compositionally biased region" description="Low complexity" evidence="2">
    <location>
        <begin position="936"/>
        <end position="946"/>
    </location>
</feature>
<evidence type="ECO:0008006" key="5">
    <source>
        <dbReference type="Google" id="ProtNLM"/>
    </source>
</evidence>
<feature type="region of interest" description="Disordered" evidence="2">
    <location>
        <begin position="267"/>
        <end position="290"/>
    </location>
</feature>
<feature type="region of interest" description="Disordered" evidence="2">
    <location>
        <begin position="835"/>
        <end position="1010"/>
    </location>
</feature>
<feature type="compositionally biased region" description="Polar residues" evidence="2">
    <location>
        <begin position="872"/>
        <end position="897"/>
    </location>
</feature>
<comment type="caution">
    <text evidence="3">The sequence shown here is derived from an EMBL/GenBank/DDBJ whole genome shotgun (WGS) entry which is preliminary data.</text>
</comment>
<name>A0ABV1A7H3_9TELE</name>